<dbReference type="AlphaFoldDB" id="A0A9P8RFU5"/>
<gene>
    <name evidence="1" type="ORF">BKA67DRAFT_587234</name>
</gene>
<comment type="caution">
    <text evidence="1">The sequence shown here is derived from an EMBL/GenBank/DDBJ whole genome shotgun (WGS) entry which is preliminary data.</text>
</comment>
<reference evidence="1" key="1">
    <citation type="journal article" date="2021" name="Nat. Commun.">
        <title>Genetic determinants of endophytism in the Arabidopsis root mycobiome.</title>
        <authorList>
            <person name="Mesny F."/>
            <person name="Miyauchi S."/>
            <person name="Thiergart T."/>
            <person name="Pickel B."/>
            <person name="Atanasova L."/>
            <person name="Karlsson M."/>
            <person name="Huettel B."/>
            <person name="Barry K.W."/>
            <person name="Haridas S."/>
            <person name="Chen C."/>
            <person name="Bauer D."/>
            <person name="Andreopoulos W."/>
            <person name="Pangilinan J."/>
            <person name="LaButti K."/>
            <person name="Riley R."/>
            <person name="Lipzen A."/>
            <person name="Clum A."/>
            <person name="Drula E."/>
            <person name="Henrissat B."/>
            <person name="Kohler A."/>
            <person name="Grigoriev I.V."/>
            <person name="Martin F.M."/>
            <person name="Hacquard S."/>
        </authorList>
    </citation>
    <scope>NUCLEOTIDE SEQUENCE</scope>
    <source>
        <strain evidence="1">MPI-SDFR-AT-0073</strain>
    </source>
</reference>
<proteinExistence type="predicted"/>
<feature type="non-terminal residue" evidence="1">
    <location>
        <position position="1"/>
    </location>
</feature>
<evidence type="ECO:0000313" key="1">
    <source>
        <dbReference type="EMBL" id="KAH6645234.1"/>
    </source>
</evidence>
<organism evidence="1 2">
    <name type="scientific">Truncatella angustata</name>
    <dbReference type="NCBI Taxonomy" id="152316"/>
    <lineage>
        <taxon>Eukaryota</taxon>
        <taxon>Fungi</taxon>
        <taxon>Dikarya</taxon>
        <taxon>Ascomycota</taxon>
        <taxon>Pezizomycotina</taxon>
        <taxon>Sordariomycetes</taxon>
        <taxon>Xylariomycetidae</taxon>
        <taxon>Amphisphaeriales</taxon>
        <taxon>Sporocadaceae</taxon>
        <taxon>Truncatella</taxon>
    </lineage>
</organism>
<accession>A0A9P8RFU5</accession>
<dbReference type="Proteomes" id="UP000758603">
    <property type="component" value="Unassembled WGS sequence"/>
</dbReference>
<dbReference type="EMBL" id="JAGPXC010000012">
    <property type="protein sequence ID" value="KAH6645234.1"/>
    <property type="molecule type" value="Genomic_DNA"/>
</dbReference>
<name>A0A9P8RFU5_9PEZI</name>
<dbReference type="RefSeq" id="XP_045951748.1">
    <property type="nucleotide sequence ID" value="XM_046104308.1"/>
</dbReference>
<sequence length="82" mass="9353">RVFPPRWVFPAGGSNITCPPSPIRRTSNCYWDDVQTGGMRTHGSDTNGRACFPTESRLDTDLNHLAAPAWYRNNLDRHVRRL</sequence>
<dbReference type="GeneID" id="70133199"/>
<evidence type="ECO:0000313" key="2">
    <source>
        <dbReference type="Proteomes" id="UP000758603"/>
    </source>
</evidence>
<keyword evidence="2" id="KW-1185">Reference proteome</keyword>
<protein>
    <submittedName>
        <fullName evidence="1">Uncharacterized protein</fullName>
    </submittedName>
</protein>